<evidence type="ECO:0000256" key="11">
    <source>
        <dbReference type="ARBA" id="ARBA00044143"/>
    </source>
</evidence>
<evidence type="ECO:0000256" key="1">
    <source>
        <dbReference type="ARBA" id="ARBA00004202"/>
    </source>
</evidence>
<dbReference type="NCBIfam" id="TIGR01727">
    <property type="entry name" value="oligo_HPY"/>
    <property type="match status" value="2"/>
</dbReference>
<dbReference type="SUPFAM" id="SSF52540">
    <property type="entry name" value="P-loop containing nucleoside triphosphate hydrolases"/>
    <property type="match status" value="2"/>
</dbReference>
<dbReference type="NCBIfam" id="NF008453">
    <property type="entry name" value="PRK11308.1"/>
    <property type="match status" value="2"/>
</dbReference>
<dbReference type="PANTHER" id="PTHR43297">
    <property type="entry name" value="OLIGOPEPTIDE TRANSPORT ATP-BINDING PROTEIN APPD"/>
    <property type="match status" value="1"/>
</dbReference>
<organism evidence="15 16">
    <name type="scientific">Haloarcula mannanilytica</name>
    <dbReference type="NCBI Taxonomy" id="2509225"/>
    <lineage>
        <taxon>Archaea</taxon>
        <taxon>Methanobacteriati</taxon>
        <taxon>Methanobacteriota</taxon>
        <taxon>Stenosarchaea group</taxon>
        <taxon>Halobacteria</taxon>
        <taxon>Halobacteriales</taxon>
        <taxon>Haloarculaceae</taxon>
        <taxon>Haloarcula</taxon>
    </lineage>
</organism>
<dbReference type="PROSITE" id="PS00211">
    <property type="entry name" value="ABC_TRANSPORTER_1"/>
    <property type="match status" value="2"/>
</dbReference>
<keyword evidence="2" id="KW-0813">Transport</keyword>
<dbReference type="GO" id="GO:0016887">
    <property type="term" value="F:ATP hydrolysis activity"/>
    <property type="evidence" value="ECO:0007669"/>
    <property type="project" value="InterPro"/>
</dbReference>
<dbReference type="EC" id="7.2.2.11" evidence="10"/>
<dbReference type="InterPro" id="IPR013563">
    <property type="entry name" value="Oligopep_ABC_C"/>
</dbReference>
<gene>
    <name evidence="15" type="primary">oppD_1</name>
    <name evidence="15" type="ORF">Harman_41160</name>
</gene>
<keyword evidence="5 15" id="KW-0067">ATP-binding</keyword>
<evidence type="ECO:0000256" key="10">
    <source>
        <dbReference type="ARBA" id="ARBA00039098"/>
    </source>
</evidence>
<evidence type="ECO:0000256" key="2">
    <source>
        <dbReference type="ARBA" id="ARBA00022448"/>
    </source>
</evidence>
<feature type="domain" description="ABC transporter" evidence="14">
    <location>
        <begin position="4"/>
        <end position="252"/>
    </location>
</feature>
<dbReference type="GO" id="GO:0005886">
    <property type="term" value="C:plasma membrane"/>
    <property type="evidence" value="ECO:0007669"/>
    <property type="project" value="UniProtKB-SubCell"/>
</dbReference>
<evidence type="ECO:0000256" key="7">
    <source>
        <dbReference type="ARBA" id="ARBA00023065"/>
    </source>
</evidence>
<feature type="compositionally biased region" description="Acidic residues" evidence="13">
    <location>
        <begin position="698"/>
        <end position="707"/>
    </location>
</feature>
<comment type="caution">
    <text evidence="15">The sequence shown here is derived from an EMBL/GenBank/DDBJ whole genome shotgun (WGS) entry which is preliminary data.</text>
</comment>
<dbReference type="OrthoDB" id="18209at2157"/>
<accession>A0A4C2ENS7</accession>
<dbReference type="GO" id="GO:0005524">
    <property type="term" value="F:ATP binding"/>
    <property type="evidence" value="ECO:0007669"/>
    <property type="project" value="UniProtKB-KW"/>
</dbReference>
<feature type="domain" description="ABC transporter" evidence="14">
    <location>
        <begin position="364"/>
        <end position="605"/>
    </location>
</feature>
<dbReference type="AlphaFoldDB" id="A0A4C2ENS7"/>
<dbReference type="PANTHER" id="PTHR43297:SF13">
    <property type="entry name" value="NICKEL ABC TRANSPORTER, ATP-BINDING PROTEIN"/>
    <property type="match status" value="1"/>
</dbReference>
<dbReference type="InterPro" id="IPR027417">
    <property type="entry name" value="P-loop_NTPase"/>
</dbReference>
<feature type="region of interest" description="Disordered" evidence="13">
    <location>
        <begin position="687"/>
        <end position="707"/>
    </location>
</feature>
<dbReference type="Proteomes" id="UP000304382">
    <property type="component" value="Unassembled WGS sequence"/>
</dbReference>
<dbReference type="RefSeq" id="WP_137685556.1">
    <property type="nucleotide sequence ID" value="NZ_BIXZ01000019.1"/>
</dbReference>
<dbReference type="GO" id="GO:0015833">
    <property type="term" value="P:peptide transport"/>
    <property type="evidence" value="ECO:0007669"/>
    <property type="project" value="InterPro"/>
</dbReference>
<comment type="catalytic activity">
    <reaction evidence="12">
        <text>Ni(2+)(out) + ATP + H2O = Ni(2+)(in) + ADP + phosphate + H(+)</text>
        <dbReference type="Rhea" id="RHEA:15557"/>
        <dbReference type="ChEBI" id="CHEBI:15377"/>
        <dbReference type="ChEBI" id="CHEBI:15378"/>
        <dbReference type="ChEBI" id="CHEBI:30616"/>
        <dbReference type="ChEBI" id="CHEBI:43474"/>
        <dbReference type="ChEBI" id="CHEBI:49786"/>
        <dbReference type="ChEBI" id="CHEBI:456216"/>
        <dbReference type="EC" id="7.2.2.11"/>
    </reaction>
    <physiologicalReaction direction="left-to-right" evidence="12">
        <dbReference type="Rhea" id="RHEA:15558"/>
    </physiologicalReaction>
</comment>
<keyword evidence="16" id="KW-1185">Reference proteome</keyword>
<dbReference type="InterPro" id="IPR017871">
    <property type="entry name" value="ABC_transporter-like_CS"/>
</dbReference>
<evidence type="ECO:0000256" key="5">
    <source>
        <dbReference type="ARBA" id="ARBA00022840"/>
    </source>
</evidence>
<evidence type="ECO:0000256" key="3">
    <source>
        <dbReference type="ARBA" id="ARBA00022475"/>
    </source>
</evidence>
<keyword evidence="6" id="KW-1278">Translocase</keyword>
<dbReference type="Gene3D" id="3.40.50.300">
    <property type="entry name" value="P-loop containing nucleotide triphosphate hydrolases"/>
    <property type="match status" value="2"/>
</dbReference>
<evidence type="ECO:0000256" key="6">
    <source>
        <dbReference type="ARBA" id="ARBA00022967"/>
    </source>
</evidence>
<feature type="region of interest" description="Disordered" evidence="13">
    <location>
        <begin position="644"/>
        <end position="663"/>
    </location>
</feature>
<keyword evidence="3" id="KW-1003">Cell membrane</keyword>
<reference evidence="15 16" key="1">
    <citation type="submission" date="2019-02" db="EMBL/GenBank/DDBJ databases">
        <title>Haloarcula mannanilyticum sp. nov., a mannan degrading haloarchaeon isolated from commercial salt.</title>
        <authorList>
            <person name="Enomoto S."/>
            <person name="Shimane Y."/>
            <person name="Kamekura M."/>
            <person name="Ito T."/>
            <person name="Moriya O."/>
            <person name="Ihara K."/>
            <person name="Takahashi-Ando N."/>
            <person name="Fukushima Y."/>
            <person name="Yoshida Y."/>
            <person name="Usama R."/>
            <person name="Takai K."/>
            <person name="Minegishi H."/>
        </authorList>
    </citation>
    <scope>NUCLEOTIDE SEQUENCE [LARGE SCALE GENOMIC DNA]</scope>
    <source>
        <strain evidence="15 16">MD130-1</strain>
    </source>
</reference>
<sequence length="707" mass="77709">MSLLEVNDLKIKYRTAEEDVHAVNDVSFSIGEQDNYGLVGESGCGKSTIAKTILGMLDDNGEIAAGSVQFKDRELADLSENEWQDIRWEEISYIPQSAMDSLDPVMTVGAQIRQAIHKHRDATKAEADERVAEVFEIVGLDPARTSDYPHEFSGGMRQRVTIAMALVLDPDLIIADEPTTGLDVIVQDKIIDKLLEIQDEVDSSMLLITHDVGVVAETCDNVSVLYGGKVMEQGATYDVFMHPTNPYTMGLQNAFPVVDEFDEQAISIPGSLPELTEEPTGCVFRNRCPFATEECEDGHPPLTASGSQLSACYYTDRADEMREAAAEPETWGIEAEDDRETSHETGDVILETDGLEKWFKQTQSFLDDMRGTEPDYVKAVNGVDLTVRQGEILGVAGESGCGKSTLGEVIAALQPRTGGDIYVDGTSVDDLLAESTKKFRSQVQFIFQDPFDSLNPRQRVKAAVAEPLKIQGYDQETIDRRVRETVSDVGLNPPEKYLDQLPAQLSGGERQRVAIAQALVLQPKLLICDEPASMLDVSLKANILNILREMADKRDIGIIYISHDLASLTQIANRLAVMYLGRVIEIGETREVVQNPRHPYAASLLAASPQTDPSVNRQRVLLPGEPPNPVNLPGGCNFAPRCPKASEECRKDEPKRSSFKDGGHEAACYFPVEDVESELLAQYARNRGETAVQPVDEGSIEESVEGE</sequence>
<evidence type="ECO:0000256" key="8">
    <source>
        <dbReference type="ARBA" id="ARBA00023136"/>
    </source>
</evidence>
<keyword evidence="8" id="KW-0472">Membrane</keyword>
<evidence type="ECO:0000313" key="15">
    <source>
        <dbReference type="EMBL" id="GCF16181.1"/>
    </source>
</evidence>
<evidence type="ECO:0000256" key="4">
    <source>
        <dbReference type="ARBA" id="ARBA00022741"/>
    </source>
</evidence>
<proteinExistence type="predicted"/>
<dbReference type="CDD" id="cd03257">
    <property type="entry name" value="ABC_NikE_OppD_transporters"/>
    <property type="match status" value="2"/>
</dbReference>
<keyword evidence="7" id="KW-0406">Ion transport</keyword>
<dbReference type="Pfam" id="PF00005">
    <property type="entry name" value="ABC_tran"/>
    <property type="match status" value="2"/>
</dbReference>
<dbReference type="EMBL" id="BIXZ01000019">
    <property type="protein sequence ID" value="GCF16181.1"/>
    <property type="molecule type" value="Genomic_DNA"/>
</dbReference>
<evidence type="ECO:0000259" key="14">
    <source>
        <dbReference type="PROSITE" id="PS50893"/>
    </source>
</evidence>
<dbReference type="InterPro" id="IPR050388">
    <property type="entry name" value="ABC_Ni/Peptide_Import"/>
</dbReference>
<dbReference type="InterPro" id="IPR003439">
    <property type="entry name" value="ABC_transporter-like_ATP-bd"/>
</dbReference>
<dbReference type="GO" id="GO:0015413">
    <property type="term" value="F:ABC-type nickel transporter activity"/>
    <property type="evidence" value="ECO:0007669"/>
    <property type="project" value="UniProtKB-EC"/>
</dbReference>
<protein>
    <recommendedName>
        <fullName evidence="11">Nickel import system ATP-binding protein NikD</fullName>
        <ecNumber evidence="10">7.2.2.11</ecNumber>
    </recommendedName>
</protein>
<evidence type="ECO:0000313" key="16">
    <source>
        <dbReference type="Proteomes" id="UP000304382"/>
    </source>
</evidence>
<dbReference type="SMART" id="SM00382">
    <property type="entry name" value="AAA"/>
    <property type="match status" value="2"/>
</dbReference>
<dbReference type="InterPro" id="IPR003593">
    <property type="entry name" value="AAA+_ATPase"/>
</dbReference>
<keyword evidence="4" id="KW-0547">Nucleotide-binding</keyword>
<comment type="subcellular location">
    <subcellularLocation>
        <location evidence="1">Cell membrane</location>
        <topology evidence="1">Peripheral membrane protein</topology>
    </subcellularLocation>
</comment>
<evidence type="ECO:0000256" key="9">
    <source>
        <dbReference type="ARBA" id="ARBA00038669"/>
    </source>
</evidence>
<evidence type="ECO:0000256" key="12">
    <source>
        <dbReference type="ARBA" id="ARBA00048610"/>
    </source>
</evidence>
<dbReference type="PROSITE" id="PS50893">
    <property type="entry name" value="ABC_TRANSPORTER_2"/>
    <property type="match status" value="2"/>
</dbReference>
<evidence type="ECO:0000256" key="13">
    <source>
        <dbReference type="SAM" id="MobiDB-lite"/>
    </source>
</evidence>
<name>A0A4C2ENS7_9EURY</name>
<dbReference type="FunFam" id="3.40.50.300:FF:000016">
    <property type="entry name" value="Oligopeptide ABC transporter ATP-binding component"/>
    <property type="match status" value="2"/>
</dbReference>
<comment type="subunit">
    <text evidence="9">The complex is composed of two ATP-binding proteins (NikD and NikE), two transmembrane proteins (NikB and NikC) and a solute-binding protein (NikA).</text>
</comment>
<dbReference type="Pfam" id="PF08352">
    <property type="entry name" value="oligo_HPY"/>
    <property type="match status" value="2"/>
</dbReference>